<feature type="transmembrane region" description="Helical" evidence="7">
    <location>
        <begin position="246"/>
        <end position="267"/>
    </location>
</feature>
<feature type="transmembrane region" description="Helical" evidence="7">
    <location>
        <begin position="74"/>
        <end position="91"/>
    </location>
</feature>
<dbReference type="AlphaFoldDB" id="A0A196SMF8"/>
<feature type="transmembrane region" description="Helical" evidence="7">
    <location>
        <begin position="159"/>
        <end position="180"/>
    </location>
</feature>
<dbReference type="PRINTS" id="PR01035">
    <property type="entry name" value="TCRTETA"/>
</dbReference>
<proteinExistence type="predicted"/>
<name>A0A196SMF8_BLAHN</name>
<feature type="transmembrane region" description="Helical" evidence="7">
    <location>
        <begin position="339"/>
        <end position="358"/>
    </location>
</feature>
<dbReference type="Gene3D" id="1.20.1250.20">
    <property type="entry name" value="MFS general substrate transporter like domains"/>
    <property type="match status" value="1"/>
</dbReference>
<keyword evidence="5 7" id="KW-0472">Membrane</keyword>
<dbReference type="PROSITE" id="PS00216">
    <property type="entry name" value="SUGAR_TRANSPORT_1"/>
    <property type="match status" value="1"/>
</dbReference>
<evidence type="ECO:0000256" key="7">
    <source>
        <dbReference type="SAM" id="Phobius"/>
    </source>
</evidence>
<dbReference type="InterPro" id="IPR036259">
    <property type="entry name" value="MFS_trans_sf"/>
</dbReference>
<dbReference type="InterPro" id="IPR020846">
    <property type="entry name" value="MFS_dom"/>
</dbReference>
<feature type="compositionally biased region" description="Basic and acidic residues" evidence="6">
    <location>
        <begin position="415"/>
        <end position="425"/>
    </location>
</feature>
<dbReference type="OrthoDB" id="10262656at2759"/>
<feature type="transmembrane region" description="Helical" evidence="7">
    <location>
        <begin position="131"/>
        <end position="153"/>
    </location>
</feature>
<dbReference type="CDD" id="cd17330">
    <property type="entry name" value="MFS_SLC46_TetA_like"/>
    <property type="match status" value="1"/>
</dbReference>
<feature type="region of interest" description="Disordered" evidence="6">
    <location>
        <begin position="415"/>
        <end position="474"/>
    </location>
</feature>
<reference evidence="9 10" key="1">
    <citation type="submission" date="2016-05" db="EMBL/GenBank/DDBJ databases">
        <title>Nuclear genome of Blastocystis sp. subtype 1 NandII.</title>
        <authorList>
            <person name="Gentekaki E."/>
            <person name="Curtis B."/>
            <person name="Stairs C."/>
            <person name="Eme L."/>
            <person name="Herman E."/>
            <person name="Klimes V."/>
            <person name="Arias M.C."/>
            <person name="Elias M."/>
            <person name="Hilliou F."/>
            <person name="Klute M."/>
            <person name="Malik S.-B."/>
            <person name="Pightling A."/>
            <person name="Rachubinski R."/>
            <person name="Salas D."/>
            <person name="Schlacht A."/>
            <person name="Suga H."/>
            <person name="Archibald J."/>
            <person name="Ball S.G."/>
            <person name="Clark G."/>
            <person name="Dacks J."/>
            <person name="Van Der Giezen M."/>
            <person name="Tsaousis A."/>
            <person name="Roger A."/>
        </authorList>
    </citation>
    <scope>NUCLEOTIDE SEQUENCE [LARGE SCALE GENOMIC DNA]</scope>
    <source>
        <strain evidence="10">ATCC 50177 / NandII</strain>
    </source>
</reference>
<evidence type="ECO:0000256" key="3">
    <source>
        <dbReference type="ARBA" id="ARBA00022692"/>
    </source>
</evidence>
<dbReference type="PANTHER" id="PTHR23504:SF15">
    <property type="entry name" value="MAJOR FACILITATOR SUPERFAMILY (MFS) PROFILE DOMAIN-CONTAINING PROTEIN"/>
    <property type="match status" value="1"/>
</dbReference>
<dbReference type="PROSITE" id="PS50850">
    <property type="entry name" value="MFS"/>
    <property type="match status" value="1"/>
</dbReference>
<feature type="compositionally biased region" description="Basic and acidic residues" evidence="6">
    <location>
        <begin position="433"/>
        <end position="474"/>
    </location>
</feature>
<comment type="caution">
    <text evidence="9">The sequence shown here is derived from an EMBL/GenBank/DDBJ whole genome shotgun (WGS) entry which is preliminary data.</text>
</comment>
<keyword evidence="2" id="KW-0813">Transport</keyword>
<dbReference type="GO" id="GO:0022857">
    <property type="term" value="F:transmembrane transporter activity"/>
    <property type="evidence" value="ECO:0007669"/>
    <property type="project" value="InterPro"/>
</dbReference>
<keyword evidence="4 7" id="KW-1133">Transmembrane helix</keyword>
<dbReference type="GO" id="GO:0016020">
    <property type="term" value="C:membrane"/>
    <property type="evidence" value="ECO:0007669"/>
    <property type="project" value="UniProtKB-SubCell"/>
</dbReference>
<evidence type="ECO:0000313" key="9">
    <source>
        <dbReference type="EMBL" id="OAO17461.1"/>
    </source>
</evidence>
<evidence type="ECO:0000256" key="4">
    <source>
        <dbReference type="ARBA" id="ARBA00022989"/>
    </source>
</evidence>
<accession>A0A196SMF8</accession>
<keyword evidence="10" id="KW-1185">Reference proteome</keyword>
<protein>
    <submittedName>
        <fullName evidence="9">MFS transporter, multidrug efflux</fullName>
    </submittedName>
</protein>
<dbReference type="SUPFAM" id="SSF103473">
    <property type="entry name" value="MFS general substrate transporter"/>
    <property type="match status" value="1"/>
</dbReference>
<evidence type="ECO:0000313" key="10">
    <source>
        <dbReference type="Proteomes" id="UP000078348"/>
    </source>
</evidence>
<feature type="transmembrane region" description="Helical" evidence="7">
    <location>
        <begin position="7"/>
        <end position="31"/>
    </location>
</feature>
<evidence type="ECO:0000256" key="5">
    <source>
        <dbReference type="ARBA" id="ARBA00023136"/>
    </source>
</evidence>
<evidence type="ECO:0000256" key="6">
    <source>
        <dbReference type="SAM" id="MobiDB-lite"/>
    </source>
</evidence>
<dbReference type="Pfam" id="PF07690">
    <property type="entry name" value="MFS_1"/>
    <property type="match status" value="1"/>
</dbReference>
<comment type="subcellular location">
    <subcellularLocation>
        <location evidence="1">Membrane</location>
        <topology evidence="1">Multi-pass membrane protein</topology>
    </subcellularLocation>
</comment>
<feature type="transmembrane region" description="Helical" evidence="7">
    <location>
        <begin position="43"/>
        <end position="62"/>
    </location>
</feature>
<dbReference type="EMBL" id="LXWW01000029">
    <property type="protein sequence ID" value="OAO17461.1"/>
    <property type="molecule type" value="Genomic_DNA"/>
</dbReference>
<dbReference type="InterPro" id="IPR011701">
    <property type="entry name" value="MFS"/>
</dbReference>
<dbReference type="InterPro" id="IPR001958">
    <property type="entry name" value="Tet-R_TetA/multi-R_MdtG-like"/>
</dbReference>
<evidence type="ECO:0000256" key="2">
    <source>
        <dbReference type="ARBA" id="ARBA00022448"/>
    </source>
</evidence>
<dbReference type="InterPro" id="IPR005829">
    <property type="entry name" value="Sugar_transporter_CS"/>
</dbReference>
<gene>
    <name evidence="9" type="ORF">AV274_0804</name>
</gene>
<feature type="transmembrane region" description="Helical" evidence="7">
    <location>
        <begin position="207"/>
        <end position="226"/>
    </location>
</feature>
<sequence length="474" mass="52046">MLSRKDIDLYLVYITVHLDILGYSIVLPIMASFSESLGGTVDHTTALFSCYAITQFFSYLFMGPISDRYGRKPMIIFSLIGSSVGAIAQGLSTNIWMLIITRSLTGLAAGSWIVAQAYIADCTTPDERPKYLARLEAFLAAAYIFGPAIGGFLGQIKLGLPFIAAGIVATIALVFVIIYLNESLDKEAAKKELEKKKNEPKTPLKEILSPIIVICMVVEFCNRWLINGWDSYYNTFAEHRWNMTSLQFSILVTCLGVFSCVLSAWLYPMLVFKLNTPIPVITGVAGALQIISNLIIAHSNTLGLSVVGSVLNEAGYTLSSPSPASIISSYSSSSIQGQVLSYNMMAGQCAMILAPAVMGQLSKVKDFVPFYTTVVGGSIVLLAMLFVLSRPGGSKAGRMTKEEWDKMKEEMAKKEVEMGEKKGEENEVDEVAVEMKEEKPAEQEEMKEVEVKKEEVKEEVKPAEMKEEVVVTSQ</sequence>
<evidence type="ECO:0000259" key="8">
    <source>
        <dbReference type="PROSITE" id="PS50850"/>
    </source>
</evidence>
<dbReference type="Proteomes" id="UP000078348">
    <property type="component" value="Unassembled WGS sequence"/>
</dbReference>
<keyword evidence="3 7" id="KW-0812">Transmembrane</keyword>
<feature type="domain" description="Major facilitator superfamily (MFS) profile" evidence="8">
    <location>
        <begin position="8"/>
        <end position="395"/>
    </location>
</feature>
<dbReference type="PANTHER" id="PTHR23504">
    <property type="entry name" value="MAJOR FACILITATOR SUPERFAMILY DOMAIN-CONTAINING PROTEIN 10"/>
    <property type="match status" value="1"/>
</dbReference>
<evidence type="ECO:0000256" key="1">
    <source>
        <dbReference type="ARBA" id="ARBA00004141"/>
    </source>
</evidence>
<organism evidence="9 10">
    <name type="scientific">Blastocystis sp. subtype 1 (strain ATCC 50177 / NandII)</name>
    <dbReference type="NCBI Taxonomy" id="478820"/>
    <lineage>
        <taxon>Eukaryota</taxon>
        <taxon>Sar</taxon>
        <taxon>Stramenopiles</taxon>
        <taxon>Bigyra</taxon>
        <taxon>Opalozoa</taxon>
        <taxon>Opalinata</taxon>
        <taxon>Blastocystidae</taxon>
        <taxon>Blastocystis</taxon>
    </lineage>
</organism>
<feature type="transmembrane region" description="Helical" evidence="7">
    <location>
        <begin position="370"/>
        <end position="389"/>
    </location>
</feature>